<sequence>MRKLGGSLVIITAGLLLAGCGGGATVDNQAATAVSVAPLSKAPLASTSASVSPSATASPRQNDAPVGAAPRPRDEAAVEISALPSDGPKRTDSESKYLDELKKQGIRVEGIEDQMLGAASQVCLNEKDNYLIGAIAGQVVEQKRTDKKPAEVADIITKAAKDGYC</sequence>
<dbReference type="EMBL" id="CP011541">
    <property type="protein sequence ID" value="AKK04154.1"/>
    <property type="molecule type" value="Genomic_DNA"/>
</dbReference>
<feature type="region of interest" description="Disordered" evidence="1">
    <location>
        <begin position="49"/>
        <end position="96"/>
    </location>
</feature>
<dbReference type="STRING" id="1050174.CEPID_11630"/>
<organism evidence="3 4">
    <name type="scientific">Corynebacterium epidermidicanis</name>
    <dbReference type="NCBI Taxonomy" id="1050174"/>
    <lineage>
        <taxon>Bacteria</taxon>
        <taxon>Bacillati</taxon>
        <taxon>Actinomycetota</taxon>
        <taxon>Actinomycetes</taxon>
        <taxon>Mycobacteriales</taxon>
        <taxon>Corynebacteriaceae</taxon>
        <taxon>Corynebacterium</taxon>
    </lineage>
</organism>
<feature type="compositionally biased region" description="Basic and acidic residues" evidence="1">
    <location>
        <begin position="87"/>
        <end position="96"/>
    </location>
</feature>
<accession>A0A0G3GSS6</accession>
<feature type="signal peptide" evidence="2">
    <location>
        <begin position="1"/>
        <end position="18"/>
    </location>
</feature>
<dbReference type="OrthoDB" id="4427769at2"/>
<dbReference type="PATRIC" id="fig|1050174.4.peg.2348"/>
<proteinExistence type="predicted"/>
<gene>
    <name evidence="3" type="ORF">CEPID_11630</name>
</gene>
<dbReference type="AlphaFoldDB" id="A0A0G3GSS6"/>
<keyword evidence="4" id="KW-1185">Reference proteome</keyword>
<feature type="chain" id="PRO_5038806184" evidence="2">
    <location>
        <begin position="19"/>
        <end position="165"/>
    </location>
</feature>
<name>A0A0G3GSS6_9CORY</name>
<evidence type="ECO:0000256" key="1">
    <source>
        <dbReference type="SAM" id="MobiDB-lite"/>
    </source>
</evidence>
<protein>
    <submittedName>
        <fullName evidence="3">Uncharacterized protein</fullName>
    </submittedName>
</protein>
<dbReference type="KEGG" id="cei:CEPID_11630"/>
<dbReference type="PROSITE" id="PS51257">
    <property type="entry name" value="PROKAR_LIPOPROTEIN"/>
    <property type="match status" value="1"/>
</dbReference>
<dbReference type="RefSeq" id="WP_052843557.1">
    <property type="nucleotide sequence ID" value="NZ_CP011541.1"/>
</dbReference>
<reference evidence="3 4" key="1">
    <citation type="submission" date="2015-05" db="EMBL/GenBank/DDBJ databases">
        <title>Complete genome sequence of Corynebacterium epidermidicanis DSM 45586, isolated from the skin of a dog suffering from pruritus.</title>
        <authorList>
            <person name="Ruckert C."/>
            <person name="Albersmeier A."/>
            <person name="Winkler A."/>
            <person name="Tauch A."/>
        </authorList>
    </citation>
    <scope>NUCLEOTIDE SEQUENCE [LARGE SCALE GENOMIC DNA]</scope>
    <source>
        <strain evidence="3 4">DSM 45586</strain>
    </source>
</reference>
<feature type="compositionally biased region" description="Low complexity" evidence="1">
    <location>
        <begin position="49"/>
        <end position="59"/>
    </location>
</feature>
<evidence type="ECO:0000313" key="4">
    <source>
        <dbReference type="Proteomes" id="UP000035368"/>
    </source>
</evidence>
<dbReference type="Proteomes" id="UP000035368">
    <property type="component" value="Chromosome"/>
</dbReference>
<evidence type="ECO:0000313" key="3">
    <source>
        <dbReference type="EMBL" id="AKK04154.1"/>
    </source>
</evidence>
<evidence type="ECO:0000256" key="2">
    <source>
        <dbReference type="SAM" id="SignalP"/>
    </source>
</evidence>
<keyword evidence="2" id="KW-0732">Signal</keyword>